<comment type="caution">
    <text evidence="1">The sequence shown here is derived from an EMBL/GenBank/DDBJ whole genome shotgun (WGS) entry which is preliminary data.</text>
</comment>
<reference evidence="1 2" key="1">
    <citation type="submission" date="2019-07" db="EMBL/GenBank/DDBJ databases">
        <title>Deep subsurface shale carbon reservoir microbial communities from Ohio and West Virginia, USA.</title>
        <authorList>
            <person name="Wrighton K."/>
        </authorList>
    </citation>
    <scope>NUCLEOTIDE SEQUENCE [LARGE SCALE GENOMIC DNA]</scope>
    <source>
        <strain evidence="1 2">NP_8Ht</strain>
    </source>
</reference>
<dbReference type="AlphaFoldDB" id="A0A5S5B6T3"/>
<accession>A0A5S5B6T3</accession>
<sequence length="128" mass="14300">MDRLIKENLEYLLQETSNSKRLGRRIIGLAGFLDSSQSPEPVQRQLGSLSRLLILQDTFDSLLESLTLMSRANLPHGLDAHAAQLTASSVEEARKQIADLEEVNYPLLVSWLVSAAESRKILRTKKVS</sequence>
<organism evidence="1 2">
    <name type="scientific">Stutzerimonas stutzeri</name>
    <name type="common">Pseudomonas stutzeri</name>
    <dbReference type="NCBI Taxonomy" id="316"/>
    <lineage>
        <taxon>Bacteria</taxon>
        <taxon>Pseudomonadati</taxon>
        <taxon>Pseudomonadota</taxon>
        <taxon>Gammaproteobacteria</taxon>
        <taxon>Pseudomonadales</taxon>
        <taxon>Pseudomonadaceae</taxon>
        <taxon>Stutzerimonas</taxon>
    </lineage>
</organism>
<protein>
    <submittedName>
        <fullName evidence="1">Uncharacterized protein</fullName>
    </submittedName>
</protein>
<evidence type="ECO:0000313" key="1">
    <source>
        <dbReference type="EMBL" id="TYP61493.1"/>
    </source>
</evidence>
<name>A0A5S5B6T3_STUST</name>
<proteinExistence type="predicted"/>
<dbReference type="EMBL" id="VNHQ01000014">
    <property type="protein sequence ID" value="TYP61493.1"/>
    <property type="molecule type" value="Genomic_DNA"/>
</dbReference>
<gene>
    <name evidence="1" type="ORF">A9A72_124229</name>
</gene>
<dbReference type="OrthoDB" id="6905840at2"/>
<dbReference type="RefSeq" id="WP_148926158.1">
    <property type="nucleotide sequence ID" value="NZ_VNHQ01000014.1"/>
</dbReference>
<evidence type="ECO:0000313" key="2">
    <source>
        <dbReference type="Proteomes" id="UP000324282"/>
    </source>
</evidence>
<dbReference type="Proteomes" id="UP000324282">
    <property type="component" value="Unassembled WGS sequence"/>
</dbReference>